<comment type="similarity">
    <text evidence="1 11">Belongs to the transketolase family.</text>
</comment>
<sequence length="668" mass="71733">MSTTTDQLAINTIRTLSIDAIEKANSGHPGLPMGAAPMAYVLWTQHMHHNPSNPAWFNRDRFVLSAGHGSMLLYSMLHLSGYDLPMEELKNFRQWGSKTPGHPEYGHTAGVEATTGPLGQGIGMAVGMAMAEKHLASTYNKPGFDIVDHYTYALCGDGDLMEGVAAEAISLAGHLELDKLIVLYDSNDISLDGELDMSFTEKIQSRFESYGWNYIHVADGNDTNHLSEAIEQAKQNTGGPTLIEVKTVIGYGSPNKSGKSDAHGAPLGEDEMKLTKEAYKWTFEEDFYVPEEVYETFKTSVQRLGVDSETEWNKLLGAYEQEHSYLAKQLKSAIEGTDTASVEAQLPVYEAGKSVATRSASGDAINAIAKALPSFFGGSADLAGSNKTAIKDAGDFLPGSFEGRNIWFGVREFAMGAALNGMTLHGGLNVFGGTFFVFSDYVRPAVRLSALMGIPVTYVFTHDSIAVGEDGPTHEPVEHLASLRAMPGLSVIRPGDANETSAAWNLAVTSTNKPTVLVLSRQNLPVLEKSAELASDGVSRGAYVVSPSKGEQPEAILIATGSEVGLAVDAQKELNNKGIDVSVVSMPSWDRFEDQDASYKELVLPKAVTTRLSIEMGASLGWHKYVGSDGDVLAIDTFGASAPGDVVMKEYGFSTENVVSKVSSMLGK</sequence>
<keyword evidence="7 11" id="KW-0460">Magnesium</keyword>
<dbReference type="Gene3D" id="3.40.50.920">
    <property type="match status" value="1"/>
</dbReference>
<keyword evidence="11" id="KW-0106">Calcium</keyword>
<dbReference type="GO" id="GO:0004802">
    <property type="term" value="F:transketolase activity"/>
    <property type="evidence" value="ECO:0007669"/>
    <property type="project" value="UniProtKB-EC"/>
</dbReference>
<gene>
    <name evidence="13" type="primary">tkt</name>
    <name evidence="13" type="ORF">QT716_03650</name>
</gene>
<evidence type="ECO:0000256" key="11">
    <source>
        <dbReference type="RuleBase" id="RU004996"/>
    </source>
</evidence>
<dbReference type="PANTHER" id="PTHR43522">
    <property type="entry name" value="TRANSKETOLASE"/>
    <property type="match status" value="1"/>
</dbReference>
<dbReference type="InterPro" id="IPR009014">
    <property type="entry name" value="Transketo_C/PFOR_II"/>
</dbReference>
<dbReference type="Gene3D" id="3.40.50.970">
    <property type="match status" value="2"/>
</dbReference>
<keyword evidence="6 11" id="KW-0479">Metal-binding</keyword>
<dbReference type="NCBIfam" id="TIGR00232">
    <property type="entry name" value="tktlase_bact"/>
    <property type="match status" value="1"/>
</dbReference>
<dbReference type="InterPro" id="IPR005478">
    <property type="entry name" value="Transketolase_bac-like"/>
</dbReference>
<dbReference type="EC" id="2.2.1.1" evidence="3 10"/>
<dbReference type="EMBL" id="JAUBDH010000002">
    <property type="protein sequence ID" value="MDW0109143.1"/>
    <property type="molecule type" value="Genomic_DNA"/>
</dbReference>
<keyword evidence="5 11" id="KW-0808">Transferase</keyword>
<evidence type="ECO:0000313" key="14">
    <source>
        <dbReference type="Proteomes" id="UP001280629"/>
    </source>
</evidence>
<evidence type="ECO:0000256" key="5">
    <source>
        <dbReference type="ARBA" id="ARBA00022679"/>
    </source>
</evidence>
<dbReference type="RefSeq" id="WP_317934552.1">
    <property type="nucleotide sequence ID" value="NZ_JAUBDH010000002.1"/>
</dbReference>
<dbReference type="CDD" id="cd07033">
    <property type="entry name" value="TPP_PYR_DXS_TK_like"/>
    <property type="match status" value="1"/>
</dbReference>
<protein>
    <recommendedName>
        <fullName evidence="4 10">Transketolase</fullName>
        <ecNumber evidence="3 10">2.2.1.1</ecNumber>
    </recommendedName>
</protein>
<evidence type="ECO:0000256" key="2">
    <source>
        <dbReference type="ARBA" id="ARBA00011738"/>
    </source>
</evidence>
<evidence type="ECO:0000256" key="6">
    <source>
        <dbReference type="ARBA" id="ARBA00022723"/>
    </source>
</evidence>
<dbReference type="PROSITE" id="PS00802">
    <property type="entry name" value="TRANSKETOLASE_2"/>
    <property type="match status" value="1"/>
</dbReference>
<dbReference type="InterPro" id="IPR049557">
    <property type="entry name" value="Transketolase_CS"/>
</dbReference>
<evidence type="ECO:0000256" key="7">
    <source>
        <dbReference type="ARBA" id="ARBA00022842"/>
    </source>
</evidence>
<keyword evidence="8 11" id="KW-0786">Thiamine pyrophosphate</keyword>
<keyword evidence="14" id="KW-1185">Reference proteome</keyword>
<dbReference type="Pfam" id="PF22613">
    <property type="entry name" value="Transketolase_C_1"/>
    <property type="match status" value="1"/>
</dbReference>
<dbReference type="InterPro" id="IPR005474">
    <property type="entry name" value="Transketolase_N"/>
</dbReference>
<dbReference type="InterPro" id="IPR033247">
    <property type="entry name" value="Transketolase_fam"/>
</dbReference>
<dbReference type="CDD" id="cd02012">
    <property type="entry name" value="TPP_TK"/>
    <property type="match status" value="1"/>
</dbReference>
<dbReference type="SUPFAM" id="SSF52518">
    <property type="entry name" value="Thiamin diphosphate-binding fold (THDP-binding)"/>
    <property type="match status" value="2"/>
</dbReference>
<evidence type="ECO:0000313" key="13">
    <source>
        <dbReference type="EMBL" id="MDW0109143.1"/>
    </source>
</evidence>
<evidence type="ECO:0000256" key="1">
    <source>
        <dbReference type="ARBA" id="ARBA00007131"/>
    </source>
</evidence>
<dbReference type="Proteomes" id="UP001280629">
    <property type="component" value="Unassembled WGS sequence"/>
</dbReference>
<evidence type="ECO:0000259" key="12">
    <source>
        <dbReference type="SMART" id="SM00861"/>
    </source>
</evidence>
<dbReference type="Pfam" id="PF00456">
    <property type="entry name" value="Transketolase_N"/>
    <property type="match status" value="1"/>
</dbReference>
<comment type="cofactor">
    <cofactor evidence="11">
        <name>thiamine diphosphate</name>
        <dbReference type="ChEBI" id="CHEBI:58937"/>
    </cofactor>
    <text evidence="11">Binds 1 thiamine pyrophosphate per subunit.</text>
</comment>
<comment type="cofactor">
    <cofactor evidence="11">
        <name>Mg(2+)</name>
        <dbReference type="ChEBI" id="CHEBI:18420"/>
    </cofactor>
    <cofactor evidence="11">
        <name>Ca(2+)</name>
        <dbReference type="ChEBI" id="CHEBI:29108"/>
    </cofactor>
    <cofactor evidence="11">
        <name>Mn(2+)</name>
        <dbReference type="ChEBI" id="CHEBI:29035"/>
    </cofactor>
    <cofactor evidence="11">
        <name>Co(2+)</name>
        <dbReference type="ChEBI" id="CHEBI:48828"/>
    </cofactor>
    <text evidence="11">Binds 1 Mg(2+) ion per subunit. Can also utilize other divalent metal cations, such as Ca(2+), Mn(2+) and Co(2+).</text>
</comment>
<evidence type="ECO:0000256" key="4">
    <source>
        <dbReference type="ARBA" id="ARBA00016662"/>
    </source>
</evidence>
<dbReference type="PROSITE" id="PS00801">
    <property type="entry name" value="TRANSKETOLASE_1"/>
    <property type="match status" value="1"/>
</dbReference>
<dbReference type="InterPro" id="IPR055152">
    <property type="entry name" value="Transketolase-like_C_2"/>
</dbReference>
<evidence type="ECO:0000256" key="9">
    <source>
        <dbReference type="ARBA" id="ARBA00049473"/>
    </source>
</evidence>
<feature type="domain" description="Transketolase-like pyrimidine-binding" evidence="12">
    <location>
        <begin position="355"/>
        <end position="526"/>
    </location>
</feature>
<reference evidence="13 14" key="1">
    <citation type="submission" date="2023-06" db="EMBL/GenBank/DDBJ databases">
        <title>Sporosarcina sp. nov., isolated from Korean traditional fermented seafood 'Jeotgal'.</title>
        <authorList>
            <person name="Yang A.-I."/>
            <person name="Shin N.-R."/>
        </authorList>
    </citation>
    <scope>NUCLEOTIDE SEQUENCE [LARGE SCALE GENOMIC DNA]</scope>
    <source>
        <strain evidence="13 14">KCTC3840</strain>
    </source>
</reference>
<comment type="caution">
    <text evidence="13">The sequence shown here is derived from an EMBL/GenBank/DDBJ whole genome shotgun (WGS) entry which is preliminary data.</text>
</comment>
<comment type="subunit">
    <text evidence="2 11">Homodimer.</text>
</comment>
<dbReference type="InterPro" id="IPR029061">
    <property type="entry name" value="THDP-binding"/>
</dbReference>
<evidence type="ECO:0000256" key="8">
    <source>
        <dbReference type="ARBA" id="ARBA00023052"/>
    </source>
</evidence>
<dbReference type="SUPFAM" id="SSF52922">
    <property type="entry name" value="TK C-terminal domain-like"/>
    <property type="match status" value="1"/>
</dbReference>
<organism evidence="13 14">
    <name type="scientific">Sporosarcina aquimarina</name>
    <dbReference type="NCBI Taxonomy" id="114975"/>
    <lineage>
        <taxon>Bacteria</taxon>
        <taxon>Bacillati</taxon>
        <taxon>Bacillota</taxon>
        <taxon>Bacilli</taxon>
        <taxon>Bacillales</taxon>
        <taxon>Caryophanaceae</taxon>
        <taxon>Sporosarcina</taxon>
    </lineage>
</organism>
<evidence type="ECO:0000256" key="3">
    <source>
        <dbReference type="ARBA" id="ARBA00013152"/>
    </source>
</evidence>
<dbReference type="SMART" id="SM00861">
    <property type="entry name" value="Transket_pyr"/>
    <property type="match status" value="1"/>
</dbReference>
<comment type="catalytic activity">
    <reaction evidence="9 11">
        <text>D-sedoheptulose 7-phosphate + D-glyceraldehyde 3-phosphate = aldehydo-D-ribose 5-phosphate + D-xylulose 5-phosphate</text>
        <dbReference type="Rhea" id="RHEA:10508"/>
        <dbReference type="ChEBI" id="CHEBI:57483"/>
        <dbReference type="ChEBI" id="CHEBI:57737"/>
        <dbReference type="ChEBI" id="CHEBI:58273"/>
        <dbReference type="ChEBI" id="CHEBI:59776"/>
        <dbReference type="EC" id="2.2.1.1"/>
    </reaction>
</comment>
<dbReference type="Pfam" id="PF02779">
    <property type="entry name" value="Transket_pyr"/>
    <property type="match status" value="1"/>
</dbReference>
<accession>A0ABU4FWR4</accession>
<dbReference type="PANTHER" id="PTHR43522:SF2">
    <property type="entry name" value="TRANSKETOLASE 1-RELATED"/>
    <property type="match status" value="1"/>
</dbReference>
<proteinExistence type="inferred from homology"/>
<dbReference type="InterPro" id="IPR005475">
    <property type="entry name" value="Transketolase-like_Pyr-bd"/>
</dbReference>
<comment type="function">
    <text evidence="11">Catalyzes the transfer of a two-carbon ketol group from a ketose donor to an aldose acceptor, via a covalent intermediate with the cofactor thiamine pyrophosphate.</text>
</comment>
<evidence type="ECO:0000256" key="10">
    <source>
        <dbReference type="NCBIfam" id="TIGR00232"/>
    </source>
</evidence>
<dbReference type="InterPro" id="IPR020826">
    <property type="entry name" value="Transketolase_BS"/>
</dbReference>
<name>A0ABU4FWR4_9BACL</name>